<dbReference type="SMART" id="SM00966">
    <property type="entry name" value="SpoVT_AbrB"/>
    <property type="match status" value="1"/>
</dbReference>
<accession>A0ABM8IZ02</accession>
<dbReference type="InterPro" id="IPR052975">
    <property type="entry name" value="Repressor-like_regulatory"/>
</dbReference>
<dbReference type="RefSeq" id="WP_338250397.1">
    <property type="nucleotide sequence ID" value="NZ_AP028907.1"/>
</dbReference>
<protein>
    <recommendedName>
        <fullName evidence="1">SpoVT-AbrB domain-containing protein</fullName>
    </recommendedName>
</protein>
<sequence length="83" mass="9236">MAVEVKLDEKGRITLPKELRDRLGLKPGDMLVARLHGDRIVLEKSTDPFKVIGDILGSLSFSRTVREEAERAGAREAAERLHA</sequence>
<dbReference type="Proteomes" id="UP001341135">
    <property type="component" value="Chromosome"/>
</dbReference>
<dbReference type="InterPro" id="IPR007159">
    <property type="entry name" value="SpoVT-AbrB_dom"/>
</dbReference>
<dbReference type="EMBL" id="AP028907">
    <property type="protein sequence ID" value="BES82767.1"/>
    <property type="molecule type" value="Genomic_DNA"/>
</dbReference>
<name>A0ABM8IZ02_9CREN</name>
<dbReference type="NCBIfam" id="TIGR01439">
    <property type="entry name" value="lp_hng_hel_AbrB"/>
    <property type="match status" value="1"/>
</dbReference>
<gene>
    <name evidence="2" type="ORF">PABY_23340</name>
</gene>
<reference evidence="2 3" key="1">
    <citation type="submission" date="2023-09" db="EMBL/GenBank/DDBJ databases">
        <title>Pyrofollis japonicus gen. nov. sp. nov., a novel member of the family Pyrodictiaceae isolated from the Iheya North hydrothermal field.</title>
        <authorList>
            <person name="Miyazaki U."/>
            <person name="Sanari M."/>
            <person name="Tame A."/>
            <person name="Kitajima M."/>
            <person name="Okamoto A."/>
            <person name="Sawayama S."/>
            <person name="Miyazaki J."/>
            <person name="Takai K."/>
            <person name="Nakagawa S."/>
        </authorList>
    </citation>
    <scope>NUCLEOTIDE SEQUENCE [LARGE SCALE GENOMIC DNA]</scope>
    <source>
        <strain evidence="2 3">AV2</strain>
    </source>
</reference>
<keyword evidence="3" id="KW-1185">Reference proteome</keyword>
<proteinExistence type="predicted"/>
<dbReference type="GeneID" id="89290337"/>
<dbReference type="InterPro" id="IPR037914">
    <property type="entry name" value="SpoVT-AbrB_sf"/>
</dbReference>
<dbReference type="PANTHER" id="PTHR34860:SF6">
    <property type="entry name" value="REPRESSOR-LIKE PROTEIN SSO7C3"/>
    <property type="match status" value="1"/>
</dbReference>
<evidence type="ECO:0000259" key="1">
    <source>
        <dbReference type="PROSITE" id="PS51740"/>
    </source>
</evidence>
<dbReference type="PROSITE" id="PS51740">
    <property type="entry name" value="SPOVT_ABRB"/>
    <property type="match status" value="1"/>
</dbReference>
<dbReference type="Gene3D" id="2.10.260.10">
    <property type="match status" value="1"/>
</dbReference>
<evidence type="ECO:0000313" key="2">
    <source>
        <dbReference type="EMBL" id="BES82767.1"/>
    </source>
</evidence>
<organism evidence="2 3">
    <name type="scientific">Pyrodictium abyssi</name>
    <dbReference type="NCBI Taxonomy" id="54256"/>
    <lineage>
        <taxon>Archaea</taxon>
        <taxon>Thermoproteota</taxon>
        <taxon>Thermoprotei</taxon>
        <taxon>Desulfurococcales</taxon>
        <taxon>Pyrodictiaceae</taxon>
        <taxon>Pyrodictium</taxon>
    </lineage>
</organism>
<feature type="domain" description="SpoVT-AbrB" evidence="1">
    <location>
        <begin position="2"/>
        <end position="47"/>
    </location>
</feature>
<dbReference type="SUPFAM" id="SSF89447">
    <property type="entry name" value="AbrB/MazE/MraZ-like"/>
    <property type="match status" value="1"/>
</dbReference>
<dbReference type="PANTHER" id="PTHR34860">
    <property type="entry name" value="REPRESSOR-LIKE PROTEIN SSO7C3"/>
    <property type="match status" value="1"/>
</dbReference>
<evidence type="ECO:0000313" key="3">
    <source>
        <dbReference type="Proteomes" id="UP001341135"/>
    </source>
</evidence>
<dbReference type="Pfam" id="PF04014">
    <property type="entry name" value="MazE_antitoxin"/>
    <property type="match status" value="1"/>
</dbReference>